<keyword evidence="3" id="KW-1185">Reference proteome</keyword>
<evidence type="ECO:0000256" key="1">
    <source>
        <dbReference type="SAM" id="MobiDB-lite"/>
    </source>
</evidence>
<sequence length="277" mass="28776">MAPDQQLLRTNREKERTNGLGTVFCCQTILKTTRDKNGLSYRPSPTGVASPGLVSPSSSTSPLPERGHKNGGGGASFSRWGMEGGPARGGGTAQIHVARADLAVGQLAAGLSGAAAVSGGSGNGVRGVGGGGGNRQIHVWIWQDSGRQRRLVAGMATAVRTARRCSQRRCLAAGVARDGIDEANLASPAVDPVPRGVLDPRRSRQWWRGVHATAARATTVGRLCRRSSSRISRCGRVARWRWGLKGSGGCGGGNRHRGPGRHGGLGRLAGGVADDRT</sequence>
<evidence type="ECO:0000313" key="2">
    <source>
        <dbReference type="EMBL" id="EEC76685.1"/>
    </source>
</evidence>
<dbReference type="OMA" id="FCCQTIL"/>
<dbReference type="AlphaFoldDB" id="B8AUL0"/>
<proteinExistence type="predicted"/>
<evidence type="ECO:0000313" key="3">
    <source>
        <dbReference type="Proteomes" id="UP000007015"/>
    </source>
</evidence>
<name>B8AUL0_ORYSI</name>
<accession>B8AUL0</accession>
<dbReference type="Gramene" id="BGIOSGA015813-TA">
    <property type="protein sequence ID" value="BGIOSGA015813-PA"/>
    <property type="gene ID" value="BGIOSGA015813"/>
</dbReference>
<organism evidence="2 3">
    <name type="scientific">Oryza sativa subsp. indica</name>
    <name type="common">Rice</name>
    <dbReference type="NCBI Taxonomy" id="39946"/>
    <lineage>
        <taxon>Eukaryota</taxon>
        <taxon>Viridiplantae</taxon>
        <taxon>Streptophyta</taxon>
        <taxon>Embryophyta</taxon>
        <taxon>Tracheophyta</taxon>
        <taxon>Spermatophyta</taxon>
        <taxon>Magnoliopsida</taxon>
        <taxon>Liliopsida</taxon>
        <taxon>Poales</taxon>
        <taxon>Poaceae</taxon>
        <taxon>BOP clade</taxon>
        <taxon>Oryzoideae</taxon>
        <taxon>Oryzeae</taxon>
        <taxon>Oryzinae</taxon>
        <taxon>Oryza</taxon>
        <taxon>Oryza sativa</taxon>
    </lineage>
</organism>
<feature type="region of interest" description="Disordered" evidence="1">
    <location>
        <begin position="249"/>
        <end position="277"/>
    </location>
</feature>
<gene>
    <name evidence="2" type="ORF">OsI_14682</name>
</gene>
<reference evidence="2 3" key="1">
    <citation type="journal article" date="2005" name="PLoS Biol.">
        <title>The genomes of Oryza sativa: a history of duplications.</title>
        <authorList>
            <person name="Yu J."/>
            <person name="Wang J."/>
            <person name="Lin W."/>
            <person name="Li S."/>
            <person name="Li H."/>
            <person name="Zhou J."/>
            <person name="Ni P."/>
            <person name="Dong W."/>
            <person name="Hu S."/>
            <person name="Zeng C."/>
            <person name="Zhang J."/>
            <person name="Zhang Y."/>
            <person name="Li R."/>
            <person name="Xu Z."/>
            <person name="Li S."/>
            <person name="Li X."/>
            <person name="Zheng H."/>
            <person name="Cong L."/>
            <person name="Lin L."/>
            <person name="Yin J."/>
            <person name="Geng J."/>
            <person name="Li G."/>
            <person name="Shi J."/>
            <person name="Liu J."/>
            <person name="Lv H."/>
            <person name="Li J."/>
            <person name="Wang J."/>
            <person name="Deng Y."/>
            <person name="Ran L."/>
            <person name="Shi X."/>
            <person name="Wang X."/>
            <person name="Wu Q."/>
            <person name="Li C."/>
            <person name="Ren X."/>
            <person name="Wang J."/>
            <person name="Wang X."/>
            <person name="Li D."/>
            <person name="Liu D."/>
            <person name="Zhang X."/>
            <person name="Ji Z."/>
            <person name="Zhao W."/>
            <person name="Sun Y."/>
            <person name="Zhang Z."/>
            <person name="Bao J."/>
            <person name="Han Y."/>
            <person name="Dong L."/>
            <person name="Ji J."/>
            <person name="Chen P."/>
            <person name="Wu S."/>
            <person name="Liu J."/>
            <person name="Xiao Y."/>
            <person name="Bu D."/>
            <person name="Tan J."/>
            <person name="Yang L."/>
            <person name="Ye C."/>
            <person name="Zhang J."/>
            <person name="Xu J."/>
            <person name="Zhou Y."/>
            <person name="Yu Y."/>
            <person name="Zhang B."/>
            <person name="Zhuang S."/>
            <person name="Wei H."/>
            <person name="Liu B."/>
            <person name="Lei M."/>
            <person name="Yu H."/>
            <person name="Li Y."/>
            <person name="Xu H."/>
            <person name="Wei S."/>
            <person name="He X."/>
            <person name="Fang L."/>
            <person name="Zhang Z."/>
            <person name="Zhang Y."/>
            <person name="Huang X."/>
            <person name="Su Z."/>
            <person name="Tong W."/>
            <person name="Li J."/>
            <person name="Tong Z."/>
            <person name="Li S."/>
            <person name="Ye J."/>
            <person name="Wang L."/>
            <person name="Fang L."/>
            <person name="Lei T."/>
            <person name="Chen C."/>
            <person name="Chen H."/>
            <person name="Xu Z."/>
            <person name="Li H."/>
            <person name="Huang H."/>
            <person name="Zhang F."/>
            <person name="Xu H."/>
            <person name="Li N."/>
            <person name="Zhao C."/>
            <person name="Li S."/>
            <person name="Dong L."/>
            <person name="Huang Y."/>
            <person name="Li L."/>
            <person name="Xi Y."/>
            <person name="Qi Q."/>
            <person name="Li W."/>
            <person name="Zhang B."/>
            <person name="Hu W."/>
            <person name="Zhang Y."/>
            <person name="Tian X."/>
            <person name="Jiao Y."/>
            <person name="Liang X."/>
            <person name="Jin J."/>
            <person name="Gao L."/>
            <person name="Zheng W."/>
            <person name="Hao B."/>
            <person name="Liu S."/>
            <person name="Wang W."/>
            <person name="Yuan L."/>
            <person name="Cao M."/>
            <person name="McDermott J."/>
            <person name="Samudrala R."/>
            <person name="Wang J."/>
            <person name="Wong G.K."/>
            <person name="Yang H."/>
        </authorList>
    </citation>
    <scope>NUCLEOTIDE SEQUENCE [LARGE SCALE GENOMIC DNA]</scope>
    <source>
        <strain evidence="3">cv. 93-11</strain>
    </source>
</reference>
<protein>
    <submittedName>
        <fullName evidence="2">Uncharacterized protein</fullName>
    </submittedName>
</protein>
<feature type="region of interest" description="Disordered" evidence="1">
    <location>
        <begin position="36"/>
        <end position="89"/>
    </location>
</feature>
<feature type="compositionally biased region" description="Low complexity" evidence="1">
    <location>
        <begin position="50"/>
        <end position="64"/>
    </location>
</feature>
<dbReference type="Proteomes" id="UP000007015">
    <property type="component" value="Chromosome 4"/>
</dbReference>
<dbReference type="HOGENOM" id="CLU_1006073_0_0_1"/>
<dbReference type="EMBL" id="CM000129">
    <property type="protein sequence ID" value="EEC76685.1"/>
    <property type="molecule type" value="Genomic_DNA"/>
</dbReference>